<reference evidence="11 12" key="1">
    <citation type="journal article" date="2019" name="Nat. Ecol. Evol.">
        <title>Megaphylogeny resolves global patterns of mushroom evolution.</title>
        <authorList>
            <person name="Varga T."/>
            <person name="Krizsan K."/>
            <person name="Foldi C."/>
            <person name="Dima B."/>
            <person name="Sanchez-Garcia M."/>
            <person name="Sanchez-Ramirez S."/>
            <person name="Szollosi G.J."/>
            <person name="Szarkandi J.G."/>
            <person name="Papp V."/>
            <person name="Albert L."/>
            <person name="Andreopoulos W."/>
            <person name="Angelini C."/>
            <person name="Antonin V."/>
            <person name="Barry K.W."/>
            <person name="Bougher N.L."/>
            <person name="Buchanan P."/>
            <person name="Buyck B."/>
            <person name="Bense V."/>
            <person name="Catcheside P."/>
            <person name="Chovatia M."/>
            <person name="Cooper J."/>
            <person name="Damon W."/>
            <person name="Desjardin D."/>
            <person name="Finy P."/>
            <person name="Geml J."/>
            <person name="Haridas S."/>
            <person name="Hughes K."/>
            <person name="Justo A."/>
            <person name="Karasinski D."/>
            <person name="Kautmanova I."/>
            <person name="Kiss B."/>
            <person name="Kocsube S."/>
            <person name="Kotiranta H."/>
            <person name="LaButti K.M."/>
            <person name="Lechner B.E."/>
            <person name="Liimatainen K."/>
            <person name="Lipzen A."/>
            <person name="Lukacs Z."/>
            <person name="Mihaltcheva S."/>
            <person name="Morgado L.N."/>
            <person name="Niskanen T."/>
            <person name="Noordeloos M.E."/>
            <person name="Ohm R.A."/>
            <person name="Ortiz-Santana B."/>
            <person name="Ovrebo C."/>
            <person name="Racz N."/>
            <person name="Riley R."/>
            <person name="Savchenko A."/>
            <person name="Shiryaev A."/>
            <person name="Soop K."/>
            <person name="Spirin V."/>
            <person name="Szebenyi C."/>
            <person name="Tomsovsky M."/>
            <person name="Tulloss R.E."/>
            <person name="Uehling J."/>
            <person name="Grigoriev I.V."/>
            <person name="Vagvolgyi C."/>
            <person name="Papp T."/>
            <person name="Martin F.M."/>
            <person name="Miettinen O."/>
            <person name="Hibbett D.S."/>
            <person name="Nagy L.G."/>
        </authorList>
    </citation>
    <scope>NUCLEOTIDE SEQUENCE [LARGE SCALE GENOMIC DNA]</scope>
    <source>
        <strain evidence="11 12">CBS 962.96</strain>
    </source>
</reference>
<dbReference type="GO" id="GO:0000796">
    <property type="term" value="C:condensin complex"/>
    <property type="evidence" value="ECO:0007669"/>
    <property type="project" value="InterPro"/>
</dbReference>
<gene>
    <name evidence="11" type="ORF">K435DRAFT_718742</name>
</gene>
<comment type="subcellular location">
    <subcellularLocation>
        <location evidence="1">Chromosome</location>
    </subcellularLocation>
</comment>
<comment type="similarity">
    <text evidence="2">Belongs to the CND3 (condensin subunit 3) family.</text>
</comment>
<dbReference type="Pfam" id="PF12719">
    <property type="entry name" value="Cnd3"/>
    <property type="match status" value="1"/>
</dbReference>
<evidence type="ECO:0000256" key="6">
    <source>
        <dbReference type="ARBA" id="ARBA00023067"/>
    </source>
</evidence>
<sequence>MAPKSAFNLEELENLVAQRFEEAQSSLANHRKNCVALCKLHTQASKVVKPGKNGKPTKLVGEDLFGDIFTDMVNRVMVVKKGSCADRVVKFVGGYVKFVNDKAVEERQKQEPNSSASAHMQEDEDTFISRFVSRLLQWLLQGFSAKNKLVRQRCVHLVSEMMSSIGEIDEETYNILRENVVERTVDKEPVIRAHAIIALSKLVGTEDPDELESGESTATELILDAMCYDSAVEVRRAALLNIPITPDSLPIILTRAKDADTITRKLIYSSVLSAKLDHPRRMTIAQREDIIKAGLGDREPAVRVAAGKMVTGWFDLVMRELEPPAEGERWTGDDGGVMRAFVKFLCLFDVVGPGEAIAVDAVLAVFTTRPGLTNVFVFSDEFWEELSPESAVLARIFVEYCHGQQNETRLEAAALPAVMAFAFRIQEAYNDLLTFLQENELLSMGDAEEENEEREEELAKMEVILSELLRIALKLDYMDELGRRKIFQVVKEMLAHPQLPPGLIDRCLDVLCEILLSEKELIRIVVEIIIELRDEDGAEVAFDDENDASRSDISSFRKEKSLRRAKEAHEMTAEERRQADLTDLRCLTLCIGMLERVNGTFEDNSTLEGVLSDLIVPAVKRKELALREKGLVSLGLCCLIAKNMALNSFQLFLSQVQSAPEELKVKMLQVVFDLLVMYDHEFLGRSEEVSHQIITFILQTLESEDSDLVQSVICVGVCKLLLSGQITDPRVLVSLLITYISPTTFENQDLRQCLAYFFPVYCYSSPENQKRMQSIFIKVFDLAVKVHEQLDDDQEMISLAQFGLLLVDWMDPNKLVKLPNVGYSNNANAHDELAVEILLALYDSDRDDMIRKELCQLLTHLQLSPKGMDPRTMIKLSILLEHLQTQYPLDDPALDKTFDKFKERFDKAYASQVEAISPATVLKDTEYRKLYEFIGLEVPDVEVPESEPEPEQEKEPEDEEELVQEVENKPMEDAEEEVEESSTPPPVTPLMQKRNLPEESPATSPEVQKVSVDPDEAIGSDEDSDVVRASPAVIVSPMKKGTKRAPPTPSKQTPASPVRKKRGASTRK</sequence>
<feature type="compositionally biased region" description="Acidic residues" evidence="9">
    <location>
        <begin position="1013"/>
        <end position="1024"/>
    </location>
</feature>
<dbReference type="OrthoDB" id="27187at2759"/>
<feature type="coiled-coil region" evidence="8">
    <location>
        <begin position="444"/>
        <end position="471"/>
    </location>
</feature>
<keyword evidence="4" id="KW-0132">Cell division</keyword>
<dbReference type="Proteomes" id="UP000297245">
    <property type="component" value="Unassembled WGS sequence"/>
</dbReference>
<accession>A0A4S8MDT9</accession>
<feature type="domain" description="Nuclear condensin complex subunit 3 C-terminal" evidence="10">
    <location>
        <begin position="585"/>
        <end position="863"/>
    </location>
</feature>
<evidence type="ECO:0000256" key="4">
    <source>
        <dbReference type="ARBA" id="ARBA00022618"/>
    </source>
</evidence>
<dbReference type="Gene3D" id="1.25.10.10">
    <property type="entry name" value="Leucine-rich Repeat Variant"/>
    <property type="match status" value="1"/>
</dbReference>
<dbReference type="EMBL" id="ML179100">
    <property type="protein sequence ID" value="THV00743.1"/>
    <property type="molecule type" value="Genomic_DNA"/>
</dbReference>
<proteinExistence type="inferred from homology"/>
<evidence type="ECO:0000256" key="5">
    <source>
        <dbReference type="ARBA" id="ARBA00022776"/>
    </source>
</evidence>
<dbReference type="AlphaFoldDB" id="A0A4S8MDT9"/>
<dbReference type="InterPro" id="IPR027165">
    <property type="entry name" value="CND3"/>
</dbReference>
<dbReference type="GO" id="GO:0000793">
    <property type="term" value="C:condensed chromosome"/>
    <property type="evidence" value="ECO:0007669"/>
    <property type="project" value="TreeGrafter"/>
</dbReference>
<dbReference type="PANTHER" id="PTHR14418">
    <property type="entry name" value="CONDENSIN COMPLEX SUBUNIT 3-RELATED"/>
    <property type="match status" value="1"/>
</dbReference>
<feature type="region of interest" description="Disordered" evidence="9">
    <location>
        <begin position="940"/>
        <end position="1068"/>
    </location>
</feature>
<protein>
    <recommendedName>
        <fullName evidence="10">Nuclear condensin complex subunit 3 C-terminal domain-containing protein</fullName>
    </recommendedName>
</protein>
<dbReference type="SUPFAM" id="SSF48371">
    <property type="entry name" value="ARM repeat"/>
    <property type="match status" value="1"/>
</dbReference>
<evidence type="ECO:0000256" key="7">
    <source>
        <dbReference type="ARBA" id="ARBA00023306"/>
    </source>
</evidence>
<keyword evidence="3" id="KW-0158">Chromosome</keyword>
<dbReference type="InterPro" id="IPR025977">
    <property type="entry name" value="Cnd3_C"/>
</dbReference>
<dbReference type="InterPro" id="IPR016024">
    <property type="entry name" value="ARM-type_fold"/>
</dbReference>
<keyword evidence="7" id="KW-0131">Cell cycle</keyword>
<name>A0A4S8MDT9_DENBC</name>
<evidence type="ECO:0000256" key="8">
    <source>
        <dbReference type="SAM" id="Coils"/>
    </source>
</evidence>
<feature type="compositionally biased region" description="Acidic residues" evidence="9">
    <location>
        <begin position="940"/>
        <end position="964"/>
    </location>
</feature>
<evidence type="ECO:0000256" key="9">
    <source>
        <dbReference type="SAM" id="MobiDB-lite"/>
    </source>
</evidence>
<organism evidence="11 12">
    <name type="scientific">Dendrothele bispora (strain CBS 962.96)</name>
    <dbReference type="NCBI Taxonomy" id="1314807"/>
    <lineage>
        <taxon>Eukaryota</taxon>
        <taxon>Fungi</taxon>
        <taxon>Dikarya</taxon>
        <taxon>Basidiomycota</taxon>
        <taxon>Agaricomycotina</taxon>
        <taxon>Agaricomycetes</taxon>
        <taxon>Agaricomycetidae</taxon>
        <taxon>Agaricales</taxon>
        <taxon>Agaricales incertae sedis</taxon>
        <taxon>Dendrothele</taxon>
    </lineage>
</organism>
<dbReference type="GO" id="GO:0007076">
    <property type="term" value="P:mitotic chromosome condensation"/>
    <property type="evidence" value="ECO:0007669"/>
    <property type="project" value="InterPro"/>
</dbReference>
<dbReference type="GO" id="GO:0051301">
    <property type="term" value="P:cell division"/>
    <property type="evidence" value="ECO:0007669"/>
    <property type="project" value="UniProtKB-KW"/>
</dbReference>
<evidence type="ECO:0000259" key="10">
    <source>
        <dbReference type="Pfam" id="PF12719"/>
    </source>
</evidence>
<evidence type="ECO:0000256" key="1">
    <source>
        <dbReference type="ARBA" id="ARBA00004286"/>
    </source>
</evidence>
<keyword evidence="6" id="KW-0226">DNA condensation</keyword>
<dbReference type="InterPro" id="IPR011989">
    <property type="entry name" value="ARM-like"/>
</dbReference>
<keyword evidence="5" id="KW-0498">Mitosis</keyword>
<keyword evidence="8" id="KW-0175">Coiled coil</keyword>
<keyword evidence="12" id="KW-1185">Reference proteome</keyword>
<feature type="compositionally biased region" description="Basic residues" evidence="9">
    <location>
        <begin position="1058"/>
        <end position="1068"/>
    </location>
</feature>
<evidence type="ECO:0000313" key="11">
    <source>
        <dbReference type="EMBL" id="THV00743.1"/>
    </source>
</evidence>
<evidence type="ECO:0000313" key="12">
    <source>
        <dbReference type="Proteomes" id="UP000297245"/>
    </source>
</evidence>
<evidence type="ECO:0000256" key="3">
    <source>
        <dbReference type="ARBA" id="ARBA00022454"/>
    </source>
</evidence>
<dbReference type="PANTHER" id="PTHR14418:SF5">
    <property type="entry name" value="CONDENSIN COMPLEX SUBUNIT 3"/>
    <property type="match status" value="1"/>
</dbReference>
<evidence type="ECO:0000256" key="2">
    <source>
        <dbReference type="ARBA" id="ARBA00006533"/>
    </source>
</evidence>